<evidence type="ECO:0000256" key="1">
    <source>
        <dbReference type="SAM" id="SignalP"/>
    </source>
</evidence>
<reference evidence="2 3" key="1">
    <citation type="submission" date="2018-09" db="EMBL/GenBank/DDBJ databases">
        <title>Acidovorax cavernicola nov. sp. isolated from Gruta de las Maravillas (Aracena, Spain).</title>
        <authorList>
            <person name="Jurado V."/>
            <person name="Gutierrez-Patricio S."/>
            <person name="Gonzalez-Pimentel J.L."/>
            <person name="Miller A.Z."/>
            <person name="Laiz L."/>
            <person name="Saiz-Jimenez C."/>
        </authorList>
    </citation>
    <scope>NUCLEOTIDE SEQUENCE [LARGE SCALE GENOMIC DNA]</scope>
    <source>
        <strain evidence="2 3">1011MAR4D40.2</strain>
    </source>
</reference>
<keyword evidence="3" id="KW-1185">Reference proteome</keyword>
<evidence type="ECO:0000313" key="3">
    <source>
        <dbReference type="Proteomes" id="UP000265619"/>
    </source>
</evidence>
<dbReference type="AlphaFoldDB" id="A0A9X8D805"/>
<organism evidence="2 3">
    <name type="scientific">Acidovorax cavernicola</name>
    <dbReference type="NCBI Taxonomy" id="1675792"/>
    <lineage>
        <taxon>Bacteria</taxon>
        <taxon>Pseudomonadati</taxon>
        <taxon>Pseudomonadota</taxon>
        <taxon>Betaproteobacteria</taxon>
        <taxon>Burkholderiales</taxon>
        <taxon>Comamonadaceae</taxon>
        <taxon>Acidovorax</taxon>
    </lineage>
</organism>
<dbReference type="EMBL" id="QXMN01000003">
    <property type="protein sequence ID" value="RIX84108.1"/>
    <property type="molecule type" value="Genomic_DNA"/>
</dbReference>
<feature type="signal peptide" evidence="1">
    <location>
        <begin position="1"/>
        <end position="17"/>
    </location>
</feature>
<name>A0A9X8D805_9BURK</name>
<comment type="caution">
    <text evidence="2">The sequence shown here is derived from an EMBL/GenBank/DDBJ whole genome shotgun (WGS) entry which is preliminary data.</text>
</comment>
<protein>
    <recommendedName>
        <fullName evidence="4">META domain-containing protein</fullName>
    </recommendedName>
</protein>
<proteinExistence type="predicted"/>
<evidence type="ECO:0000313" key="2">
    <source>
        <dbReference type="EMBL" id="RIX84108.1"/>
    </source>
</evidence>
<gene>
    <name evidence="2" type="ORF">D3H34_05185</name>
</gene>
<accession>A0A9X8D805</accession>
<evidence type="ECO:0008006" key="4">
    <source>
        <dbReference type="Google" id="ProtNLM"/>
    </source>
</evidence>
<sequence>MAVISLALMSFCAPAQDAPMRLQNVEAVTAWIAKAYPVHEMKTHTVKIPDAGDFTVYAFYGPRGSGTIRVDGWFYSCTKGSTCDLLAMANLGNSRYLKESAKITFEEPCLVIRSTDSTLVKLKMR</sequence>
<dbReference type="Proteomes" id="UP000265619">
    <property type="component" value="Unassembled WGS sequence"/>
</dbReference>
<keyword evidence="1" id="KW-0732">Signal</keyword>
<feature type="chain" id="PRO_5040960191" description="META domain-containing protein" evidence="1">
    <location>
        <begin position="18"/>
        <end position="125"/>
    </location>
</feature>